<accession>A0ACB8RKA8</accession>
<sequence>KGKRAPSAYNLFVKANMSKYLADNKGKTNKDAMVHIGAIWKDAPENPNRGKEPAAKKAKAPKRSAKKADTDDEGNEGPQVEPNSDE</sequence>
<dbReference type="EMBL" id="MU275997">
    <property type="protein sequence ID" value="KAI0044025.1"/>
    <property type="molecule type" value="Genomic_DNA"/>
</dbReference>
<feature type="non-terminal residue" evidence="1">
    <location>
        <position position="1"/>
    </location>
</feature>
<dbReference type="Proteomes" id="UP000814033">
    <property type="component" value="Unassembled WGS sequence"/>
</dbReference>
<evidence type="ECO:0000313" key="2">
    <source>
        <dbReference type="Proteomes" id="UP000814033"/>
    </source>
</evidence>
<reference evidence="1" key="2">
    <citation type="journal article" date="2022" name="New Phytol.">
        <title>Evolutionary transition to the ectomycorrhizal habit in the genomes of a hyperdiverse lineage of mushroom-forming fungi.</title>
        <authorList>
            <person name="Looney B."/>
            <person name="Miyauchi S."/>
            <person name="Morin E."/>
            <person name="Drula E."/>
            <person name="Courty P.E."/>
            <person name="Kohler A."/>
            <person name="Kuo A."/>
            <person name="LaButti K."/>
            <person name="Pangilinan J."/>
            <person name="Lipzen A."/>
            <person name="Riley R."/>
            <person name="Andreopoulos W."/>
            <person name="He G."/>
            <person name="Johnson J."/>
            <person name="Nolan M."/>
            <person name="Tritt A."/>
            <person name="Barry K.W."/>
            <person name="Grigoriev I.V."/>
            <person name="Nagy L.G."/>
            <person name="Hibbett D."/>
            <person name="Henrissat B."/>
            <person name="Matheny P.B."/>
            <person name="Labbe J."/>
            <person name="Martin F.M."/>
        </authorList>
    </citation>
    <scope>NUCLEOTIDE SEQUENCE</scope>
    <source>
        <strain evidence="1">FP105234-sp</strain>
    </source>
</reference>
<comment type="caution">
    <text evidence="1">The sequence shown here is derived from an EMBL/GenBank/DDBJ whole genome shotgun (WGS) entry which is preliminary data.</text>
</comment>
<gene>
    <name evidence="1" type="ORF">FA95DRAFT_1497776</name>
</gene>
<name>A0ACB8RKA8_9AGAM</name>
<reference evidence="1" key="1">
    <citation type="submission" date="2021-02" db="EMBL/GenBank/DDBJ databases">
        <authorList>
            <consortium name="DOE Joint Genome Institute"/>
            <person name="Ahrendt S."/>
            <person name="Looney B.P."/>
            <person name="Miyauchi S."/>
            <person name="Morin E."/>
            <person name="Drula E."/>
            <person name="Courty P.E."/>
            <person name="Chicoki N."/>
            <person name="Fauchery L."/>
            <person name="Kohler A."/>
            <person name="Kuo A."/>
            <person name="Labutti K."/>
            <person name="Pangilinan J."/>
            <person name="Lipzen A."/>
            <person name="Riley R."/>
            <person name="Andreopoulos W."/>
            <person name="He G."/>
            <person name="Johnson J."/>
            <person name="Barry K.W."/>
            <person name="Grigoriev I.V."/>
            <person name="Nagy L."/>
            <person name="Hibbett D."/>
            <person name="Henrissat B."/>
            <person name="Matheny P.B."/>
            <person name="Labbe J."/>
            <person name="Martin F."/>
        </authorList>
    </citation>
    <scope>NUCLEOTIDE SEQUENCE</scope>
    <source>
        <strain evidence="1">FP105234-sp</strain>
    </source>
</reference>
<organism evidence="1 2">
    <name type="scientific">Auriscalpium vulgare</name>
    <dbReference type="NCBI Taxonomy" id="40419"/>
    <lineage>
        <taxon>Eukaryota</taxon>
        <taxon>Fungi</taxon>
        <taxon>Dikarya</taxon>
        <taxon>Basidiomycota</taxon>
        <taxon>Agaricomycotina</taxon>
        <taxon>Agaricomycetes</taxon>
        <taxon>Russulales</taxon>
        <taxon>Auriscalpiaceae</taxon>
        <taxon>Auriscalpium</taxon>
    </lineage>
</organism>
<keyword evidence="2" id="KW-1185">Reference proteome</keyword>
<protein>
    <submittedName>
        <fullName evidence="1">Uncharacterized protein</fullName>
    </submittedName>
</protein>
<evidence type="ECO:0000313" key="1">
    <source>
        <dbReference type="EMBL" id="KAI0044025.1"/>
    </source>
</evidence>
<proteinExistence type="predicted"/>